<feature type="transmembrane region" description="Helical" evidence="1">
    <location>
        <begin position="38"/>
        <end position="59"/>
    </location>
</feature>
<reference evidence="2 3" key="1">
    <citation type="submission" date="2023-05" db="EMBL/GenBank/DDBJ databases">
        <title>Draft genome of Paenibacillus sp. CCS26.</title>
        <authorList>
            <person name="Akita H."/>
            <person name="Shinto Y."/>
            <person name="Kimura Z."/>
        </authorList>
    </citation>
    <scope>NUCLEOTIDE SEQUENCE [LARGE SCALE GENOMIC DNA]</scope>
    <source>
        <strain evidence="2 3">CCS26</strain>
    </source>
</reference>
<protein>
    <submittedName>
        <fullName evidence="2">Uncharacterized protein</fullName>
    </submittedName>
</protein>
<evidence type="ECO:0000256" key="1">
    <source>
        <dbReference type="SAM" id="Phobius"/>
    </source>
</evidence>
<keyword evidence="3" id="KW-1185">Reference proteome</keyword>
<accession>A0ABQ6NVP3</accession>
<comment type="caution">
    <text evidence="2">The sequence shown here is derived from an EMBL/GenBank/DDBJ whole genome shotgun (WGS) entry which is preliminary data.</text>
</comment>
<evidence type="ECO:0000313" key="2">
    <source>
        <dbReference type="EMBL" id="GMK48135.1"/>
    </source>
</evidence>
<keyword evidence="1" id="KW-0812">Transmembrane</keyword>
<dbReference type="Proteomes" id="UP001285921">
    <property type="component" value="Unassembled WGS sequence"/>
</dbReference>
<evidence type="ECO:0000313" key="3">
    <source>
        <dbReference type="Proteomes" id="UP001285921"/>
    </source>
</evidence>
<dbReference type="EMBL" id="BTCL01000026">
    <property type="protein sequence ID" value="GMK48135.1"/>
    <property type="molecule type" value="Genomic_DNA"/>
</dbReference>
<proteinExistence type="predicted"/>
<keyword evidence="1" id="KW-0472">Membrane</keyword>
<gene>
    <name evidence="2" type="ORF">PghCCS26_52650</name>
</gene>
<keyword evidence="1" id="KW-1133">Transmembrane helix</keyword>
<sequence length="67" mass="7848">MKWRGLLSILFIAAFVVSFILLLYLIEEDKNNAYVSGLMFLTIVFCFMGVSSAVTYYMIKIRELKRR</sequence>
<name>A0ABQ6NVP3_9BACL</name>
<feature type="transmembrane region" description="Helical" evidence="1">
    <location>
        <begin position="7"/>
        <end position="26"/>
    </location>
</feature>
<organism evidence="2 3">
    <name type="scientific">Paenibacillus glycanilyticus</name>
    <dbReference type="NCBI Taxonomy" id="126569"/>
    <lineage>
        <taxon>Bacteria</taxon>
        <taxon>Bacillati</taxon>
        <taxon>Bacillota</taxon>
        <taxon>Bacilli</taxon>
        <taxon>Bacillales</taxon>
        <taxon>Paenibacillaceae</taxon>
        <taxon>Paenibacillus</taxon>
    </lineage>
</organism>